<dbReference type="GO" id="GO:0003677">
    <property type="term" value="F:DNA binding"/>
    <property type="evidence" value="ECO:0007669"/>
    <property type="project" value="UniProtKB-KW"/>
</dbReference>
<dbReference type="NCBIfam" id="NF040570">
    <property type="entry name" value="guided_TnpB"/>
    <property type="match status" value="1"/>
</dbReference>
<keyword evidence="2" id="KW-0815">Transposition</keyword>
<evidence type="ECO:0000256" key="4">
    <source>
        <dbReference type="ARBA" id="ARBA00023172"/>
    </source>
</evidence>
<dbReference type="NCBIfam" id="TIGR01766">
    <property type="entry name" value="IS200/IS605 family accessory protein TnpB-like domain"/>
    <property type="match status" value="1"/>
</dbReference>
<dbReference type="Pfam" id="PF01385">
    <property type="entry name" value="OrfB_IS605"/>
    <property type="match status" value="1"/>
</dbReference>
<evidence type="ECO:0000256" key="1">
    <source>
        <dbReference type="ARBA" id="ARBA00008761"/>
    </source>
</evidence>
<gene>
    <name evidence="7" type="ORF">S06H3_00841</name>
</gene>
<organism evidence="7">
    <name type="scientific">marine sediment metagenome</name>
    <dbReference type="NCBI Taxonomy" id="412755"/>
    <lineage>
        <taxon>unclassified sequences</taxon>
        <taxon>metagenomes</taxon>
        <taxon>ecological metagenomes</taxon>
    </lineage>
</organism>
<dbReference type="Pfam" id="PF07282">
    <property type="entry name" value="Cas12f1-like_TNB"/>
    <property type="match status" value="1"/>
</dbReference>
<comment type="similarity">
    <text evidence="1">In the C-terminal section; belongs to the transposase 35 family.</text>
</comment>
<evidence type="ECO:0000256" key="2">
    <source>
        <dbReference type="ARBA" id="ARBA00022578"/>
    </source>
</evidence>
<evidence type="ECO:0008006" key="8">
    <source>
        <dbReference type="Google" id="ProtNLM"/>
    </source>
</evidence>
<keyword evidence="4" id="KW-0233">DNA recombination</keyword>
<evidence type="ECO:0000259" key="6">
    <source>
        <dbReference type="Pfam" id="PF07282"/>
    </source>
</evidence>
<proteinExistence type="inferred from homology"/>
<dbReference type="InterPro" id="IPR010095">
    <property type="entry name" value="Cas12f1-like_TNB"/>
</dbReference>
<keyword evidence="3" id="KW-0238">DNA-binding</keyword>
<evidence type="ECO:0000259" key="5">
    <source>
        <dbReference type="Pfam" id="PF01385"/>
    </source>
</evidence>
<dbReference type="InterPro" id="IPR001959">
    <property type="entry name" value="Transposase"/>
</dbReference>
<evidence type="ECO:0000313" key="7">
    <source>
        <dbReference type="EMBL" id="GAH94654.1"/>
    </source>
</evidence>
<protein>
    <recommendedName>
        <fullName evidence="8">Transposase IS891/IS1136/IS1341 domain-containing protein</fullName>
    </recommendedName>
</protein>
<feature type="domain" description="Cas12f1-like TNB" evidence="6">
    <location>
        <begin position="99"/>
        <end position="165"/>
    </location>
</feature>
<dbReference type="GO" id="GO:0032196">
    <property type="term" value="P:transposition"/>
    <property type="evidence" value="ECO:0007669"/>
    <property type="project" value="UniProtKB-KW"/>
</dbReference>
<comment type="caution">
    <text evidence="7">The sequence shown here is derived from an EMBL/GenBank/DDBJ whole genome shotgun (WGS) entry which is preliminary data.</text>
</comment>
<accession>X1KWW2</accession>
<evidence type="ECO:0000256" key="3">
    <source>
        <dbReference type="ARBA" id="ARBA00023125"/>
    </source>
</evidence>
<feature type="domain" description="Probable transposase IS891/IS1136/IS1341" evidence="5">
    <location>
        <begin position="2"/>
        <end position="88"/>
    </location>
</feature>
<reference evidence="7" key="1">
    <citation type="journal article" date="2014" name="Front. Microbiol.">
        <title>High frequency of phylogenetically diverse reductive dehalogenase-homologous genes in deep subseafloor sedimentary metagenomes.</title>
        <authorList>
            <person name="Kawai M."/>
            <person name="Futagami T."/>
            <person name="Toyoda A."/>
            <person name="Takaki Y."/>
            <person name="Nishi S."/>
            <person name="Hori S."/>
            <person name="Arai W."/>
            <person name="Tsubouchi T."/>
            <person name="Morono Y."/>
            <person name="Uchiyama I."/>
            <person name="Ito T."/>
            <person name="Fujiyama A."/>
            <person name="Inagaki F."/>
            <person name="Takami H."/>
        </authorList>
    </citation>
    <scope>NUCLEOTIDE SEQUENCE</scope>
    <source>
        <strain evidence="7">Expedition CK06-06</strain>
    </source>
</reference>
<dbReference type="AlphaFoldDB" id="X1KWW2"/>
<name>X1KWW2_9ZZZZ</name>
<sequence>MLSTGEAIPNPRFYRTLEEKLANEQIKLSRKEKYSNNWKKQLKKVQKIHSKIANDRKDFLHKLSTRIVKNHDIIGVEDLCVKGMVKNRHLSKSLSDAGWNMFVNFLEYKSLWQSKTLQKVERFYPSSQLCFECGSKQIMPLHLRTYVCKDCGTTIDRDLNASKNIELRALQLALA</sequence>
<dbReference type="EMBL" id="BARV01000182">
    <property type="protein sequence ID" value="GAH94654.1"/>
    <property type="molecule type" value="Genomic_DNA"/>
</dbReference>
<dbReference type="GO" id="GO:0006310">
    <property type="term" value="P:DNA recombination"/>
    <property type="evidence" value="ECO:0007669"/>
    <property type="project" value="UniProtKB-KW"/>
</dbReference>